<evidence type="ECO:0000256" key="7">
    <source>
        <dbReference type="ARBA" id="ARBA00022741"/>
    </source>
</evidence>
<dbReference type="Gene3D" id="6.10.340.10">
    <property type="match status" value="1"/>
</dbReference>
<name>A0A4Y7WLX3_9BACI</name>
<dbReference type="CDD" id="cd00082">
    <property type="entry name" value="HisKA"/>
    <property type="match status" value="1"/>
</dbReference>
<keyword evidence="9" id="KW-0067">ATP-binding</keyword>
<protein>
    <recommendedName>
        <fullName evidence="3">histidine kinase</fullName>
        <ecNumber evidence="3">2.7.13.3</ecNumber>
    </recommendedName>
</protein>
<dbReference type="FunFam" id="3.30.565.10:FF:000006">
    <property type="entry name" value="Sensor histidine kinase WalK"/>
    <property type="match status" value="1"/>
</dbReference>
<dbReference type="PROSITE" id="PS50110">
    <property type="entry name" value="RESPONSE_REGULATORY"/>
    <property type="match status" value="1"/>
</dbReference>
<dbReference type="SUPFAM" id="SSF47384">
    <property type="entry name" value="Homodimeric domain of signal transducing histidine kinase"/>
    <property type="match status" value="1"/>
</dbReference>
<dbReference type="Gene3D" id="1.10.287.130">
    <property type="match status" value="1"/>
</dbReference>
<comment type="caution">
    <text evidence="18">The sequence shown here is derived from an EMBL/GenBank/DDBJ whole genome shotgun (WGS) entry which is preliminary data.</text>
</comment>
<dbReference type="Pfam" id="PF00512">
    <property type="entry name" value="HisKA"/>
    <property type="match status" value="1"/>
</dbReference>
<feature type="transmembrane region" description="Helical" evidence="14">
    <location>
        <begin position="186"/>
        <end position="210"/>
    </location>
</feature>
<evidence type="ECO:0000256" key="9">
    <source>
        <dbReference type="ARBA" id="ARBA00022840"/>
    </source>
</evidence>
<evidence type="ECO:0000256" key="14">
    <source>
        <dbReference type="SAM" id="Phobius"/>
    </source>
</evidence>
<keyword evidence="14" id="KW-1133">Transmembrane helix</keyword>
<dbReference type="InterPro" id="IPR003660">
    <property type="entry name" value="HAMP_dom"/>
</dbReference>
<dbReference type="InterPro" id="IPR036097">
    <property type="entry name" value="HisK_dim/P_sf"/>
</dbReference>
<keyword evidence="13" id="KW-0175">Coiled coil</keyword>
<dbReference type="GO" id="GO:0005524">
    <property type="term" value="F:ATP binding"/>
    <property type="evidence" value="ECO:0007669"/>
    <property type="project" value="UniProtKB-KW"/>
</dbReference>
<dbReference type="InterPro" id="IPR003594">
    <property type="entry name" value="HATPase_dom"/>
</dbReference>
<keyword evidence="7" id="KW-0547">Nucleotide-binding</keyword>
<dbReference type="Pfam" id="PF00672">
    <property type="entry name" value="HAMP"/>
    <property type="match status" value="1"/>
</dbReference>
<evidence type="ECO:0000259" key="16">
    <source>
        <dbReference type="PROSITE" id="PS50110"/>
    </source>
</evidence>
<evidence type="ECO:0000259" key="15">
    <source>
        <dbReference type="PROSITE" id="PS50109"/>
    </source>
</evidence>
<feature type="domain" description="HAMP" evidence="17">
    <location>
        <begin position="210"/>
        <end position="264"/>
    </location>
</feature>
<evidence type="ECO:0000256" key="4">
    <source>
        <dbReference type="ARBA" id="ARBA00022475"/>
    </source>
</evidence>
<feature type="transmembrane region" description="Helical" evidence="14">
    <location>
        <begin position="12"/>
        <end position="37"/>
    </location>
</feature>
<dbReference type="PANTHER" id="PTHR43547">
    <property type="entry name" value="TWO-COMPONENT HISTIDINE KINASE"/>
    <property type="match status" value="1"/>
</dbReference>
<dbReference type="AlphaFoldDB" id="A0A4Y7WLX3"/>
<dbReference type="InterPro" id="IPR005467">
    <property type="entry name" value="His_kinase_dom"/>
</dbReference>
<dbReference type="InterPro" id="IPR035965">
    <property type="entry name" value="PAS-like_dom_sf"/>
</dbReference>
<proteinExistence type="predicted"/>
<accession>A0A4Y7WLX3</accession>
<dbReference type="InterPro" id="IPR036890">
    <property type="entry name" value="HATPase_C_sf"/>
</dbReference>
<dbReference type="Proteomes" id="UP000298210">
    <property type="component" value="Unassembled WGS sequence"/>
</dbReference>
<dbReference type="SMART" id="SM00387">
    <property type="entry name" value="HATPase_c"/>
    <property type="match status" value="1"/>
</dbReference>
<dbReference type="SUPFAM" id="SSF52172">
    <property type="entry name" value="CheY-like"/>
    <property type="match status" value="1"/>
</dbReference>
<dbReference type="InterPro" id="IPR003661">
    <property type="entry name" value="HisK_dim/P_dom"/>
</dbReference>
<feature type="coiled-coil region" evidence="13">
    <location>
        <begin position="256"/>
        <end position="297"/>
    </location>
</feature>
<dbReference type="SMART" id="SM00304">
    <property type="entry name" value="HAMP"/>
    <property type="match status" value="1"/>
</dbReference>
<dbReference type="InterPro" id="IPR004358">
    <property type="entry name" value="Sig_transdc_His_kin-like_C"/>
</dbReference>
<dbReference type="GO" id="GO:0000155">
    <property type="term" value="F:phosphorelay sensor kinase activity"/>
    <property type="evidence" value="ECO:0007669"/>
    <property type="project" value="InterPro"/>
</dbReference>
<keyword evidence="11 14" id="KW-0472">Membrane</keyword>
<dbReference type="Pfam" id="PF02518">
    <property type="entry name" value="HATPase_c"/>
    <property type="match status" value="1"/>
</dbReference>
<dbReference type="RefSeq" id="WP_134258983.1">
    <property type="nucleotide sequence ID" value="NZ_LDIM01000006.1"/>
</dbReference>
<dbReference type="Gene3D" id="3.40.50.2300">
    <property type="match status" value="1"/>
</dbReference>
<comment type="subcellular location">
    <subcellularLocation>
        <location evidence="2">Cell membrane</location>
        <topology evidence="2">Multi-pass membrane protein</topology>
    </subcellularLocation>
</comment>
<evidence type="ECO:0000256" key="8">
    <source>
        <dbReference type="ARBA" id="ARBA00022777"/>
    </source>
</evidence>
<dbReference type="SUPFAM" id="SSF158472">
    <property type="entry name" value="HAMP domain-like"/>
    <property type="match status" value="1"/>
</dbReference>
<dbReference type="PRINTS" id="PR00344">
    <property type="entry name" value="BCTRLSENSOR"/>
</dbReference>
<dbReference type="SUPFAM" id="SSF55785">
    <property type="entry name" value="PYP-like sensor domain (PAS domain)"/>
    <property type="match status" value="1"/>
</dbReference>
<evidence type="ECO:0000256" key="3">
    <source>
        <dbReference type="ARBA" id="ARBA00012438"/>
    </source>
</evidence>
<keyword evidence="10" id="KW-0902">Two-component regulatory system</keyword>
<dbReference type="SUPFAM" id="SSF55874">
    <property type="entry name" value="ATPase domain of HSP90 chaperone/DNA topoisomerase II/histidine kinase"/>
    <property type="match status" value="1"/>
</dbReference>
<evidence type="ECO:0000256" key="11">
    <source>
        <dbReference type="ARBA" id="ARBA00023136"/>
    </source>
</evidence>
<dbReference type="Gene3D" id="3.30.450.20">
    <property type="entry name" value="PAS domain"/>
    <property type="match status" value="1"/>
</dbReference>
<dbReference type="CDD" id="cd06225">
    <property type="entry name" value="HAMP"/>
    <property type="match status" value="1"/>
</dbReference>
<feature type="domain" description="Response regulatory" evidence="16">
    <location>
        <begin position="820"/>
        <end position="935"/>
    </location>
</feature>
<dbReference type="PROSITE" id="PS50885">
    <property type="entry name" value="HAMP"/>
    <property type="match status" value="1"/>
</dbReference>
<evidence type="ECO:0000259" key="17">
    <source>
        <dbReference type="PROSITE" id="PS50885"/>
    </source>
</evidence>
<gene>
    <name evidence="18" type="ORF">E2L03_08825</name>
</gene>
<keyword evidence="4" id="KW-1003">Cell membrane</keyword>
<evidence type="ECO:0000256" key="1">
    <source>
        <dbReference type="ARBA" id="ARBA00000085"/>
    </source>
</evidence>
<feature type="modified residue" description="4-aspartylphosphate" evidence="12">
    <location>
        <position position="869"/>
    </location>
</feature>
<dbReference type="FunFam" id="1.10.287.130:FF:000001">
    <property type="entry name" value="Two-component sensor histidine kinase"/>
    <property type="match status" value="1"/>
</dbReference>
<dbReference type="EMBL" id="SNUX01000002">
    <property type="protein sequence ID" value="TES49558.1"/>
    <property type="molecule type" value="Genomic_DNA"/>
</dbReference>
<evidence type="ECO:0000256" key="6">
    <source>
        <dbReference type="ARBA" id="ARBA00022679"/>
    </source>
</evidence>
<dbReference type="PROSITE" id="PS50109">
    <property type="entry name" value="HIS_KIN"/>
    <property type="match status" value="1"/>
</dbReference>
<dbReference type="SUPFAM" id="SSF55781">
    <property type="entry name" value="GAF domain-like"/>
    <property type="match status" value="1"/>
</dbReference>
<comment type="catalytic activity">
    <reaction evidence="1">
        <text>ATP + protein L-histidine = ADP + protein N-phospho-L-histidine.</text>
        <dbReference type="EC" id="2.7.13.3"/>
    </reaction>
</comment>
<dbReference type="GO" id="GO:0005886">
    <property type="term" value="C:plasma membrane"/>
    <property type="evidence" value="ECO:0007669"/>
    <property type="project" value="UniProtKB-SubCell"/>
</dbReference>
<dbReference type="InterPro" id="IPR011006">
    <property type="entry name" value="CheY-like_superfamily"/>
</dbReference>
<keyword evidence="14" id="KW-0812">Transmembrane</keyword>
<evidence type="ECO:0000313" key="19">
    <source>
        <dbReference type="Proteomes" id="UP000298210"/>
    </source>
</evidence>
<dbReference type="InterPro" id="IPR001789">
    <property type="entry name" value="Sig_transdc_resp-reg_receiver"/>
</dbReference>
<evidence type="ECO:0000256" key="13">
    <source>
        <dbReference type="SAM" id="Coils"/>
    </source>
</evidence>
<dbReference type="Gene3D" id="3.30.565.10">
    <property type="entry name" value="Histidine kinase-like ATPase, C-terminal domain"/>
    <property type="match status" value="1"/>
</dbReference>
<dbReference type="SMART" id="SM00388">
    <property type="entry name" value="HisKA"/>
    <property type="match status" value="1"/>
</dbReference>
<dbReference type="EC" id="2.7.13.3" evidence="3"/>
<reference evidence="18 19" key="1">
    <citation type="submission" date="2019-03" db="EMBL/GenBank/DDBJ databases">
        <authorList>
            <person name="Liu G."/>
        </authorList>
    </citation>
    <scope>NUCLEOTIDE SEQUENCE [LARGE SCALE GENOMIC DNA]</scope>
    <source>
        <strain evidence="18 19">DSM 19099</strain>
    </source>
</reference>
<evidence type="ECO:0000256" key="12">
    <source>
        <dbReference type="PROSITE-ProRule" id="PRU00169"/>
    </source>
</evidence>
<evidence type="ECO:0000256" key="10">
    <source>
        <dbReference type="ARBA" id="ARBA00023012"/>
    </source>
</evidence>
<dbReference type="Gene3D" id="3.30.450.40">
    <property type="match status" value="1"/>
</dbReference>
<dbReference type="Pfam" id="PF00072">
    <property type="entry name" value="Response_reg"/>
    <property type="match status" value="1"/>
</dbReference>
<evidence type="ECO:0000256" key="5">
    <source>
        <dbReference type="ARBA" id="ARBA00022553"/>
    </source>
</evidence>
<sequence length="948" mass="108598">MKSFLNKRLNRQLLIPLVVICVVVVSLGILLGFYAYYLQEDYREKQSHLSEKQEIALNISDHAYQVLIRARGYYAFALPEEREALFDEYAQLQLNIEEFSRLDLSEEEASMIEEVHAISSRYYDDFLPIAMNLVESGTMEELQQYATSGGNETVNELIAMTNAYVDANNAETNRQAEAYSNSVSNLLMICLMFILLIMALLFSLFAVLFARITKPIKQLTAVSEELATSTDQGVELPITKREDEIGILSRSFGKMVVAIQEKEEELTAQNEELISQQDELEQNQRKLLDSLDETEKIKERLLKFNQLNRSISTTVKKQVLLDELIHHLDEIYQADKMIFTLTKDFCYSAKGLEQETIKTFIQTLNQGILPILTAKKEPYIVNRQATTAEKGIAETSVIAFDLYVPVYTSNDEIIAVFGSTRIGQPYKKEEIDEMIGAMNQIALAIEKTVLYEETEKNRQLNQDIIDHVNEAIQFIDYEGRLIHYNEAFVGIIKHLNSIGKQVPFNEWVQWMAQSVKESSQLESFFNYVNTNREPASTRYETVTADGRVFEVYAQPILRRKAFVGTILVHRDMTKEYEIDQMKSELISTVSHELRTPLTSVLGFTELMLNRDLKPDRQKRYLESIHGEAKRLTNLINNFLDLQRMENGDFYEEKTAISLHPLIKQVIEQFVPHYQSHHFHWRFDVDHDRIMGSEEKIQQLLMNLISNAVKFSPNGGDIVVRTKQEEDHVIIDVMDEGLGIPEQDRPNLFRKFFRVDNSDRRSIGGTGLGLPICKEIAEFHGGTIFLKSSSEAGTVFRIRLPLVKPNSTIQDELDREETQHAILLLEDDQALALLLVDELKAEGFSVKHVTTIQAGIAYVKAKNVDAFIVDLMLEDGDAGWEFIKQVKALEKTKHKPIFISSALNEVKEKTEAYDVNYYLTKPYPVKTLMKQIHDVLDEADGKGSIVFPH</sequence>
<evidence type="ECO:0000256" key="2">
    <source>
        <dbReference type="ARBA" id="ARBA00004651"/>
    </source>
</evidence>
<evidence type="ECO:0000313" key="18">
    <source>
        <dbReference type="EMBL" id="TES49558.1"/>
    </source>
</evidence>
<dbReference type="PANTHER" id="PTHR43547:SF2">
    <property type="entry name" value="HYBRID SIGNAL TRANSDUCTION HISTIDINE KINASE C"/>
    <property type="match status" value="1"/>
</dbReference>
<feature type="domain" description="Histidine kinase" evidence="15">
    <location>
        <begin position="588"/>
        <end position="803"/>
    </location>
</feature>
<keyword evidence="6" id="KW-0808">Transferase</keyword>
<keyword evidence="8" id="KW-0418">Kinase</keyword>
<dbReference type="InterPro" id="IPR029016">
    <property type="entry name" value="GAF-like_dom_sf"/>
</dbReference>
<organism evidence="18 19">
    <name type="scientific">Shouchella lehensis</name>
    <dbReference type="NCBI Taxonomy" id="300825"/>
    <lineage>
        <taxon>Bacteria</taxon>
        <taxon>Bacillati</taxon>
        <taxon>Bacillota</taxon>
        <taxon>Bacilli</taxon>
        <taxon>Bacillales</taxon>
        <taxon>Bacillaceae</taxon>
        <taxon>Shouchella</taxon>
    </lineage>
</organism>
<keyword evidence="5 12" id="KW-0597">Phosphoprotein</keyword>
<dbReference type="CDD" id="cd00075">
    <property type="entry name" value="HATPase"/>
    <property type="match status" value="1"/>
</dbReference>
<dbReference type="SMART" id="SM00448">
    <property type="entry name" value="REC"/>
    <property type="match status" value="1"/>
</dbReference>